<proteinExistence type="predicted"/>
<protein>
    <submittedName>
        <fullName evidence="2">Uncharacterized protein</fullName>
    </submittedName>
</protein>
<name>A0A397HLB0_9GLOM</name>
<reference evidence="2 3" key="1">
    <citation type="submission" date="2018-08" db="EMBL/GenBank/DDBJ databases">
        <title>Genome and evolution of the arbuscular mycorrhizal fungus Diversispora epigaea (formerly Glomus versiforme) and its bacterial endosymbionts.</title>
        <authorList>
            <person name="Sun X."/>
            <person name="Fei Z."/>
            <person name="Harrison M."/>
        </authorList>
    </citation>
    <scope>NUCLEOTIDE SEQUENCE [LARGE SCALE GENOMIC DNA]</scope>
    <source>
        <strain evidence="2 3">IT104</strain>
    </source>
</reference>
<keyword evidence="3" id="KW-1185">Reference proteome</keyword>
<dbReference type="AlphaFoldDB" id="A0A397HLB0"/>
<evidence type="ECO:0000256" key="1">
    <source>
        <dbReference type="SAM" id="MobiDB-lite"/>
    </source>
</evidence>
<comment type="caution">
    <text evidence="2">The sequence shown here is derived from an EMBL/GenBank/DDBJ whole genome shotgun (WGS) entry which is preliminary data.</text>
</comment>
<dbReference type="EMBL" id="PQFF01000310">
    <property type="protein sequence ID" value="RHZ62386.1"/>
    <property type="molecule type" value="Genomic_DNA"/>
</dbReference>
<evidence type="ECO:0000313" key="3">
    <source>
        <dbReference type="Proteomes" id="UP000266861"/>
    </source>
</evidence>
<organism evidence="2 3">
    <name type="scientific">Diversispora epigaea</name>
    <dbReference type="NCBI Taxonomy" id="1348612"/>
    <lineage>
        <taxon>Eukaryota</taxon>
        <taxon>Fungi</taxon>
        <taxon>Fungi incertae sedis</taxon>
        <taxon>Mucoromycota</taxon>
        <taxon>Glomeromycotina</taxon>
        <taxon>Glomeromycetes</taxon>
        <taxon>Diversisporales</taxon>
        <taxon>Diversisporaceae</taxon>
        <taxon>Diversispora</taxon>
    </lineage>
</organism>
<gene>
    <name evidence="2" type="ORF">Glove_340g73</name>
</gene>
<accession>A0A397HLB0</accession>
<sequence length="109" mass="12722">MTCIEYTQEESKKWWLPKNSTCATLDSNSWNESLKKRGHRSLFSIQMVVPTIAKPENLQSSQCLRRNMTDYVQLPEGENTPPKRLKKKKRNLQQAKRNAPAFIPLRMSD</sequence>
<feature type="region of interest" description="Disordered" evidence="1">
    <location>
        <begin position="73"/>
        <end position="109"/>
    </location>
</feature>
<dbReference type="Proteomes" id="UP000266861">
    <property type="component" value="Unassembled WGS sequence"/>
</dbReference>
<evidence type="ECO:0000313" key="2">
    <source>
        <dbReference type="EMBL" id="RHZ62386.1"/>
    </source>
</evidence>